<reference evidence="1" key="1">
    <citation type="journal article" date="2021" name="Proc. Natl. Acad. Sci. U.S.A.">
        <title>A Catalog of Tens of Thousands of Viruses from Human Metagenomes Reveals Hidden Associations with Chronic Diseases.</title>
        <authorList>
            <person name="Tisza M.J."/>
            <person name="Buck C.B."/>
        </authorList>
    </citation>
    <scope>NUCLEOTIDE SEQUENCE</scope>
    <source>
        <strain evidence="1">Ct2AC8</strain>
    </source>
</reference>
<proteinExistence type="predicted"/>
<sequence>MSEINENDYMTDAKGRLIPKSMVKPQDQLRDQTVKIIVDRFKKSQNVLKDCKVQSMQDISELEEIVAEKYQAKLGGKKGNLTLYSFDGKYKVVRSFADRIVFNEAAKSAEALFKECVLEWGNGADPKLVTLVNYAFETDKQGNLSASKIYGLLRLNIQDEKWQRAKQAIMDSMNVAYSKGYIRVYERIGDTEMYKAIPLDIAADL</sequence>
<evidence type="ECO:0000313" key="1">
    <source>
        <dbReference type="EMBL" id="DAF65132.1"/>
    </source>
</evidence>
<dbReference type="InterPro" id="IPR021505">
    <property type="entry name" value="Phage_B3_Orf6"/>
</dbReference>
<name>A0A8S5TPS8_9CAUD</name>
<dbReference type="Pfam" id="PF11363">
    <property type="entry name" value="DUF3164"/>
    <property type="match status" value="1"/>
</dbReference>
<accession>A0A8S5TPS8</accession>
<organism evidence="1">
    <name type="scientific">Myoviridae sp. ct2AC8</name>
    <dbReference type="NCBI Taxonomy" id="2827655"/>
    <lineage>
        <taxon>Viruses</taxon>
        <taxon>Duplodnaviria</taxon>
        <taxon>Heunggongvirae</taxon>
        <taxon>Uroviricota</taxon>
        <taxon>Caudoviricetes</taxon>
    </lineage>
</organism>
<dbReference type="EMBL" id="BK032875">
    <property type="protein sequence ID" value="DAF65132.1"/>
    <property type="molecule type" value="Genomic_DNA"/>
</dbReference>
<evidence type="ECO:0008006" key="2">
    <source>
        <dbReference type="Google" id="ProtNLM"/>
    </source>
</evidence>
<protein>
    <recommendedName>
        <fullName evidence="2">Sulfate transporter</fullName>
    </recommendedName>
</protein>